<name>A0ABM0YFG9_CAMSA</name>
<sequence>MRSFILTTTFLVALLCFFYLPISTVGLPKEPWRKPLKLMAGRHYHKGSGHLGDSKVSSSLSESNAPLSRPGLLPGFPNIPGIPNIPETPMIPGLPNIPQIPNIPRIPSIPQLPNIPRLPNIPSLPNLPGLPSLPGLPRLPELPPLPPVRSQVVLQSAEVEKCLRTDRSKTSEKCFSQISSSWSRKDFALLDNECCEIVVKLDKKCKSHIHMLFKSPFFVPLLRYSCHIKHTKY</sequence>
<feature type="signal peptide" evidence="2">
    <location>
        <begin position="1"/>
        <end position="26"/>
    </location>
</feature>
<keyword evidence="2" id="KW-0732">Signal</keyword>
<evidence type="ECO:0000313" key="3">
    <source>
        <dbReference type="Proteomes" id="UP000694864"/>
    </source>
</evidence>
<protein>
    <submittedName>
        <fullName evidence="4">Protein app1-like</fullName>
    </submittedName>
</protein>
<organism evidence="3 4">
    <name type="scientific">Camelina sativa</name>
    <name type="common">False flax</name>
    <name type="synonym">Myagrum sativum</name>
    <dbReference type="NCBI Taxonomy" id="90675"/>
    <lineage>
        <taxon>Eukaryota</taxon>
        <taxon>Viridiplantae</taxon>
        <taxon>Streptophyta</taxon>
        <taxon>Embryophyta</taxon>
        <taxon>Tracheophyta</taxon>
        <taxon>Spermatophyta</taxon>
        <taxon>Magnoliopsida</taxon>
        <taxon>eudicotyledons</taxon>
        <taxon>Gunneridae</taxon>
        <taxon>Pentapetalae</taxon>
        <taxon>rosids</taxon>
        <taxon>malvids</taxon>
        <taxon>Brassicales</taxon>
        <taxon>Brassicaceae</taxon>
        <taxon>Camelineae</taxon>
        <taxon>Camelina</taxon>
    </lineage>
</organism>
<reference evidence="4" key="2">
    <citation type="submission" date="2025-08" db="UniProtKB">
        <authorList>
            <consortium name="RefSeq"/>
        </authorList>
    </citation>
    <scope>IDENTIFICATION</scope>
    <source>
        <tissue evidence="4">Leaf</tissue>
    </source>
</reference>
<reference evidence="3" key="1">
    <citation type="journal article" date="2014" name="Nat. Commun.">
        <title>The emerging biofuel crop Camelina sativa retains a highly undifferentiated hexaploid genome structure.</title>
        <authorList>
            <person name="Kagale S."/>
            <person name="Koh C."/>
            <person name="Nixon J."/>
            <person name="Bollina V."/>
            <person name="Clarke W.E."/>
            <person name="Tuteja R."/>
            <person name="Spillane C."/>
            <person name="Robinson S.J."/>
            <person name="Links M.G."/>
            <person name="Clarke C."/>
            <person name="Higgins E.E."/>
            <person name="Huebert T."/>
            <person name="Sharpe A.G."/>
            <person name="Parkin I.A."/>
        </authorList>
    </citation>
    <scope>NUCLEOTIDE SEQUENCE [LARGE SCALE GENOMIC DNA]</scope>
    <source>
        <strain evidence="3">cv. DH55</strain>
    </source>
</reference>
<proteinExistence type="predicted"/>
<gene>
    <name evidence="4" type="primary">LOC104777564</name>
</gene>
<dbReference type="RefSeq" id="XP_010500139.1">
    <property type="nucleotide sequence ID" value="XM_010501837.1"/>
</dbReference>
<dbReference type="PANTHER" id="PTHR34785">
    <property type="entry name" value="ECA1 GAMETOGENESIS RELATED FAMILY PROTEIN-RELATED"/>
    <property type="match status" value="1"/>
</dbReference>
<keyword evidence="3" id="KW-1185">Reference proteome</keyword>
<feature type="chain" id="PRO_5045310461" evidence="2">
    <location>
        <begin position="27"/>
        <end position="233"/>
    </location>
</feature>
<evidence type="ECO:0000256" key="2">
    <source>
        <dbReference type="SAM" id="SignalP"/>
    </source>
</evidence>
<feature type="region of interest" description="Disordered" evidence="1">
    <location>
        <begin position="49"/>
        <end position="71"/>
    </location>
</feature>
<dbReference type="PANTHER" id="PTHR34785:SF3">
    <property type="entry name" value="ECA1 GAMETOGENESIS RELATED FAMILY PROTEIN-RELATED"/>
    <property type="match status" value="1"/>
</dbReference>
<dbReference type="Proteomes" id="UP000694864">
    <property type="component" value="Chromosome 3"/>
</dbReference>
<dbReference type="GeneID" id="104777564"/>
<accession>A0ABM0YFG9</accession>
<evidence type="ECO:0000256" key="1">
    <source>
        <dbReference type="SAM" id="MobiDB-lite"/>
    </source>
</evidence>
<feature type="compositionally biased region" description="Low complexity" evidence="1">
    <location>
        <begin position="57"/>
        <end position="71"/>
    </location>
</feature>
<evidence type="ECO:0000313" key="4">
    <source>
        <dbReference type="RefSeq" id="XP_010500139.1"/>
    </source>
</evidence>